<feature type="compositionally biased region" description="Polar residues" evidence="1">
    <location>
        <begin position="339"/>
        <end position="354"/>
    </location>
</feature>
<dbReference type="InterPro" id="IPR000182">
    <property type="entry name" value="GNAT_dom"/>
</dbReference>
<dbReference type="InterPro" id="IPR016181">
    <property type="entry name" value="Acyl_CoA_acyltransferase"/>
</dbReference>
<sequence>MMFSRDKALSPGDIWLDPIIYTTQFSSSLQSRIWELLFASSVEAISSNRAGILDFAQYDCIYSATVNLVTEVVEEDEDIMDENDASHAEDARKNDDASEHTLWEPLQEGDKADKATPPNPIIGFVYLASAQYPGSVNLGIVMLPEFRHKGYGTRAARQLLTLAFAEFQCRRVQVQIGVAEKIQENHIVRMFTTLGFAHEGVNRRCLLIPSPFLDERQVGVREESRHVIILAMLDMEWVVLSNQKALPVAFVKTRWDEMFRRHQRERDCMLAVEEKADTMRKALRRTSSMETVKDVLFVPIKAEAETTSLSIQANSSSSPSSSSISRASDPVPEDDAQKSHTQVSYASTVTTNDDIQPPVRYWHPPSDRGTSVDSLREGSGSPELSDAEFEGSYASSPPRSPLSFAVTDSGAESDWDLGSNWSGRASQSESDWDMWETYSDISVRRRSMVDG</sequence>
<evidence type="ECO:0000313" key="4">
    <source>
        <dbReference type="Proteomes" id="UP001497453"/>
    </source>
</evidence>
<evidence type="ECO:0000256" key="1">
    <source>
        <dbReference type="SAM" id="MobiDB-lite"/>
    </source>
</evidence>
<dbReference type="EMBL" id="OZ037949">
    <property type="protein sequence ID" value="CAL1711212.1"/>
    <property type="molecule type" value="Genomic_DNA"/>
</dbReference>
<accession>A0ABP1DTS1</accession>
<dbReference type="CDD" id="cd04301">
    <property type="entry name" value="NAT_SF"/>
    <property type="match status" value="1"/>
</dbReference>
<protein>
    <recommendedName>
        <fullName evidence="2">N-acetyltransferase domain-containing protein</fullName>
    </recommendedName>
</protein>
<dbReference type="Proteomes" id="UP001497453">
    <property type="component" value="Chromosome 6"/>
</dbReference>
<dbReference type="PROSITE" id="PS51186">
    <property type="entry name" value="GNAT"/>
    <property type="match status" value="1"/>
</dbReference>
<gene>
    <name evidence="3" type="ORF">GFSPODELE1_LOCUS8235</name>
</gene>
<feature type="compositionally biased region" description="Polar residues" evidence="1">
    <location>
        <begin position="419"/>
        <end position="429"/>
    </location>
</feature>
<feature type="region of interest" description="Disordered" evidence="1">
    <location>
        <begin position="309"/>
        <end position="429"/>
    </location>
</feature>
<dbReference type="Gene3D" id="3.40.630.30">
    <property type="match status" value="1"/>
</dbReference>
<proteinExistence type="predicted"/>
<feature type="domain" description="N-acetyltransferase" evidence="2">
    <location>
        <begin position="70"/>
        <end position="219"/>
    </location>
</feature>
<reference evidence="4" key="1">
    <citation type="submission" date="2024-04" db="EMBL/GenBank/DDBJ databases">
        <authorList>
            <person name="Shaw F."/>
            <person name="Minotto A."/>
        </authorList>
    </citation>
    <scope>NUCLEOTIDE SEQUENCE [LARGE SCALE GENOMIC DNA]</scope>
</reference>
<dbReference type="SUPFAM" id="SSF55729">
    <property type="entry name" value="Acyl-CoA N-acyltransferases (Nat)"/>
    <property type="match status" value="1"/>
</dbReference>
<evidence type="ECO:0000259" key="2">
    <source>
        <dbReference type="PROSITE" id="PS51186"/>
    </source>
</evidence>
<dbReference type="Pfam" id="PF13302">
    <property type="entry name" value="Acetyltransf_3"/>
    <property type="match status" value="1"/>
</dbReference>
<keyword evidence="4" id="KW-1185">Reference proteome</keyword>
<name>A0ABP1DTS1_9APHY</name>
<organism evidence="3 4">
    <name type="scientific">Somion occarium</name>
    <dbReference type="NCBI Taxonomy" id="3059160"/>
    <lineage>
        <taxon>Eukaryota</taxon>
        <taxon>Fungi</taxon>
        <taxon>Dikarya</taxon>
        <taxon>Basidiomycota</taxon>
        <taxon>Agaricomycotina</taxon>
        <taxon>Agaricomycetes</taxon>
        <taxon>Polyporales</taxon>
        <taxon>Cerrenaceae</taxon>
        <taxon>Somion</taxon>
    </lineage>
</organism>
<evidence type="ECO:0000313" key="3">
    <source>
        <dbReference type="EMBL" id="CAL1711212.1"/>
    </source>
</evidence>
<feature type="compositionally biased region" description="Low complexity" evidence="1">
    <location>
        <begin position="309"/>
        <end position="328"/>
    </location>
</feature>